<dbReference type="SMART" id="SM00849">
    <property type="entry name" value="Lactamase_B"/>
    <property type="match status" value="1"/>
</dbReference>
<evidence type="ECO:0000313" key="6">
    <source>
        <dbReference type="EMBL" id="CAF0692530.1"/>
    </source>
</evidence>
<reference evidence="6" key="1">
    <citation type="submission" date="2021-02" db="EMBL/GenBank/DDBJ databases">
        <authorList>
            <person name="Cremers G."/>
            <person name="Picone N."/>
        </authorList>
    </citation>
    <scope>NUCLEOTIDE SEQUENCE</scope>
    <source>
        <strain evidence="6">PQ17</strain>
    </source>
</reference>
<dbReference type="EMBL" id="CAJNOB010000004">
    <property type="protein sequence ID" value="CAF0692530.1"/>
    <property type="molecule type" value="Genomic_DNA"/>
</dbReference>
<evidence type="ECO:0000256" key="4">
    <source>
        <dbReference type="ARBA" id="ARBA00022833"/>
    </source>
</evidence>
<protein>
    <submittedName>
        <fullName evidence="6">Glyoxylase-like metal-dependent hydrolase (Beta-lactamase superfamily II)</fullName>
    </submittedName>
</protein>
<dbReference type="GO" id="GO:0016787">
    <property type="term" value="F:hydrolase activity"/>
    <property type="evidence" value="ECO:0007669"/>
    <property type="project" value="UniProtKB-KW"/>
</dbReference>
<comment type="cofactor">
    <cofactor evidence="1">
        <name>Zn(2+)</name>
        <dbReference type="ChEBI" id="CHEBI:29105"/>
    </cofactor>
</comment>
<dbReference type="InterPro" id="IPR001279">
    <property type="entry name" value="Metallo-B-lactamas"/>
</dbReference>
<dbReference type="RefSeq" id="WP_174582816.1">
    <property type="nucleotide sequence ID" value="NZ_CAJNOB010000004.1"/>
</dbReference>
<keyword evidence="3 6" id="KW-0378">Hydrolase</keyword>
<keyword evidence="2" id="KW-0479">Metal-binding</keyword>
<evidence type="ECO:0000259" key="5">
    <source>
        <dbReference type="SMART" id="SM00849"/>
    </source>
</evidence>
<accession>A0A8J2BR57</accession>
<dbReference type="SUPFAM" id="SSF56281">
    <property type="entry name" value="Metallo-hydrolase/oxidoreductase"/>
    <property type="match status" value="1"/>
</dbReference>
<feature type="domain" description="Metallo-beta-lactamase" evidence="5">
    <location>
        <begin position="94"/>
        <end position="252"/>
    </location>
</feature>
<evidence type="ECO:0000256" key="3">
    <source>
        <dbReference type="ARBA" id="ARBA00022801"/>
    </source>
</evidence>
<dbReference type="CDD" id="cd00093">
    <property type="entry name" value="HTH_XRE"/>
    <property type="match status" value="1"/>
</dbReference>
<dbReference type="Gene3D" id="3.60.15.10">
    <property type="entry name" value="Ribonuclease Z/Hydroxyacylglutathione hydrolase-like"/>
    <property type="match status" value="1"/>
</dbReference>
<dbReference type="Pfam" id="PF00753">
    <property type="entry name" value="Lactamase_B"/>
    <property type="match status" value="1"/>
</dbReference>
<sequence length="269" mass="28715">MIPLEDSFTDIIGKALRGLGLSPQALAQKTGVPVESVERLLSGTLDEDLLRRVAPTLGLNATALIALARGEWRPAEVGPVPGLACLNTRFEDMTVNSYLVWDTTTKEAAAFDTGADCTEMLEAVRANDLVVQKIFLTHTHPDHIAALDRLKAETGASVYCPALEPVAGAIPVEEGFETTIGRLHVRTFLTNGHSPGGVTYYITGGPRRIAIVGDSIFAGSMGGGNISYAQALENNRTKILTLPEDTILCPGHGPLTTVGEEKRHNPFFA</sequence>
<comment type="caution">
    <text evidence="6">The sequence shown here is derived from an EMBL/GenBank/DDBJ whole genome shotgun (WGS) entry which is preliminary data.</text>
</comment>
<evidence type="ECO:0000256" key="2">
    <source>
        <dbReference type="ARBA" id="ARBA00022723"/>
    </source>
</evidence>
<gene>
    <name evidence="6" type="ORF">MPNT_120048</name>
</gene>
<dbReference type="AlphaFoldDB" id="A0A8J2BR57"/>
<dbReference type="InterPro" id="IPR036866">
    <property type="entry name" value="RibonucZ/Hydroxyglut_hydro"/>
</dbReference>
<dbReference type="Proteomes" id="UP000663859">
    <property type="component" value="Unassembled WGS sequence"/>
</dbReference>
<dbReference type="GO" id="GO:0046872">
    <property type="term" value="F:metal ion binding"/>
    <property type="evidence" value="ECO:0007669"/>
    <property type="project" value="UniProtKB-KW"/>
</dbReference>
<evidence type="ECO:0000256" key="1">
    <source>
        <dbReference type="ARBA" id="ARBA00001947"/>
    </source>
</evidence>
<dbReference type="InterPro" id="IPR051453">
    <property type="entry name" value="MBL_Glyoxalase_II"/>
</dbReference>
<keyword evidence="7" id="KW-1185">Reference proteome</keyword>
<evidence type="ECO:0000313" key="7">
    <source>
        <dbReference type="Proteomes" id="UP000663859"/>
    </source>
</evidence>
<name>A0A8J2BR57_9BACT</name>
<proteinExistence type="predicted"/>
<organism evidence="6 7">
    <name type="scientific">Candidatus Methylacidithermus pantelleriae</name>
    <dbReference type="NCBI Taxonomy" id="2744239"/>
    <lineage>
        <taxon>Bacteria</taxon>
        <taxon>Pseudomonadati</taxon>
        <taxon>Verrucomicrobiota</taxon>
        <taxon>Methylacidiphilae</taxon>
        <taxon>Methylacidiphilales</taxon>
        <taxon>Methylacidiphilaceae</taxon>
        <taxon>Candidatus Methylacidithermus</taxon>
    </lineage>
</organism>
<dbReference type="InterPro" id="IPR001387">
    <property type="entry name" value="Cro/C1-type_HTH"/>
</dbReference>
<keyword evidence="4" id="KW-0862">Zinc</keyword>
<dbReference type="PANTHER" id="PTHR46233:SF3">
    <property type="entry name" value="HYDROXYACYLGLUTATHIONE HYDROLASE GLOC"/>
    <property type="match status" value="1"/>
</dbReference>
<dbReference type="PANTHER" id="PTHR46233">
    <property type="entry name" value="HYDROXYACYLGLUTATHIONE HYDROLASE GLOC"/>
    <property type="match status" value="1"/>
</dbReference>